<dbReference type="EMBL" id="RAWI01000019">
    <property type="protein sequence ID" value="RKI15433.1"/>
    <property type="molecule type" value="Genomic_DNA"/>
</dbReference>
<evidence type="ECO:0000313" key="2">
    <source>
        <dbReference type="Proteomes" id="UP000278907"/>
    </source>
</evidence>
<gene>
    <name evidence="1" type="ORF">D7Y13_04430</name>
</gene>
<evidence type="ECO:0000313" key="1">
    <source>
        <dbReference type="EMBL" id="RKI15433.1"/>
    </source>
</evidence>
<keyword evidence="2" id="KW-1185">Reference proteome</keyword>
<accession>A0ABX9QPC2</accession>
<name>A0ABX9QPC2_9BACT</name>
<reference evidence="1 2" key="1">
    <citation type="submission" date="2018-09" db="EMBL/GenBank/DDBJ databases">
        <authorList>
            <person name="Livingstone P.G."/>
            <person name="Whitworth D.E."/>
        </authorList>
    </citation>
    <scope>NUCLEOTIDE SEQUENCE [LARGE SCALE GENOMIC DNA]</scope>
    <source>
        <strain evidence="1 2">CA031B</strain>
    </source>
</reference>
<proteinExistence type="predicted"/>
<comment type="caution">
    <text evidence="1">The sequence shown here is derived from an EMBL/GenBank/DDBJ whole genome shotgun (WGS) entry which is preliminary data.</text>
</comment>
<dbReference type="Proteomes" id="UP000278907">
    <property type="component" value="Unassembled WGS sequence"/>
</dbReference>
<organism evidence="1 2">
    <name type="scientific">Corallococcus praedator</name>
    <dbReference type="NCBI Taxonomy" id="2316724"/>
    <lineage>
        <taxon>Bacteria</taxon>
        <taxon>Pseudomonadati</taxon>
        <taxon>Myxococcota</taxon>
        <taxon>Myxococcia</taxon>
        <taxon>Myxococcales</taxon>
        <taxon>Cystobacterineae</taxon>
        <taxon>Myxococcaceae</taxon>
        <taxon>Corallococcus</taxon>
    </lineage>
</organism>
<sequence length="119" mass="12648">MASGSWVAVSRSEDLENLESGFWGPFGALGEEGLESGFWGALGELGEESLESGFWGALGELGEESLESGFWGALGEFGLEDGMSCAGGRRMALVEEPRAEETFMGELVSEEEGGCRVQR</sequence>
<protein>
    <submittedName>
        <fullName evidence="1">Uncharacterized protein</fullName>
    </submittedName>
</protein>